<protein>
    <submittedName>
        <fullName evidence="1">Uncharacterized protein</fullName>
    </submittedName>
</protein>
<reference evidence="1" key="1">
    <citation type="journal article" date="2021" name="Proc. Natl. Acad. Sci. U.S.A.">
        <title>A Catalog of Tens of Thousands of Viruses from Human Metagenomes Reveals Hidden Associations with Chronic Diseases.</title>
        <authorList>
            <person name="Tisza M.J."/>
            <person name="Buck C.B."/>
        </authorList>
    </citation>
    <scope>NUCLEOTIDE SEQUENCE</scope>
    <source>
        <strain evidence="1">CtBmU27</strain>
    </source>
</reference>
<accession>A0A8S5NAS1</accession>
<evidence type="ECO:0000313" key="1">
    <source>
        <dbReference type="EMBL" id="DAD91338.1"/>
    </source>
</evidence>
<proteinExistence type="predicted"/>
<name>A0A8S5NAS1_9CAUD</name>
<dbReference type="EMBL" id="BK015110">
    <property type="protein sequence ID" value="DAD91338.1"/>
    <property type="molecule type" value="Genomic_DNA"/>
</dbReference>
<sequence length="133" mass="15873">MGDCLISDEQPTQNIIDYAELFDKQFPYYLAIGMSSAEYWDGDPSLTRYYRKAYKLKQEEKNYNMWLQGMYIYNAFNVVMYNAFKNKNEKSQDYPSKPYEFKSEKPKETDIKLERAKAAAWMNNLVSRYKKKG</sequence>
<organism evidence="1">
    <name type="scientific">Siphoviridae sp. ctBmU27</name>
    <dbReference type="NCBI Taxonomy" id="2826189"/>
    <lineage>
        <taxon>Viruses</taxon>
        <taxon>Duplodnaviria</taxon>
        <taxon>Heunggongvirae</taxon>
        <taxon>Uroviricota</taxon>
        <taxon>Caudoviricetes</taxon>
    </lineage>
</organism>